<name>A0A5N5VCG3_MYCPH</name>
<feature type="chain" id="PRO_5038852840" evidence="8">
    <location>
        <begin position="19"/>
        <end position="302"/>
    </location>
</feature>
<sequence>MTLRITLATLAVTLAALAYPWQTATDWWIVGVGAVVVIVALAWWRGQFLTTMLARRVAVWRRNRRTPEPSDPYRTTVVVRVDDPAGLGVSLPLLAGYLERFGLRGDKVRITNRARAGVTDTWVSLTFDARTNLAALQARSKELPLQEAAAIAGRRLADHLRETGLEAAVSDTAPAPLAGWDRETWHHLADERGVLTGYAITVDERLGERLAQAWADPRETWTALELSGTAADVDVAAVVAVRTYEPERGVPFDGLVPQGGLQGPLLTALDPAADLRLGVPARPLPDGLLEQIGWPAGVLSRT</sequence>
<evidence type="ECO:0000313" key="11">
    <source>
        <dbReference type="Proteomes" id="UP000325690"/>
    </source>
</evidence>
<feature type="transmembrane region" description="Helical" evidence="7">
    <location>
        <begin position="28"/>
        <end position="46"/>
    </location>
</feature>
<dbReference type="InterPro" id="IPR021368">
    <property type="entry name" value="T7SS_EccE"/>
</dbReference>
<proteinExistence type="inferred from homology"/>
<dbReference type="NCBIfam" id="TIGR03923">
    <property type="entry name" value="T7SS_EccE"/>
    <property type="match status" value="1"/>
</dbReference>
<evidence type="ECO:0000256" key="6">
    <source>
        <dbReference type="ARBA" id="ARBA00023136"/>
    </source>
</evidence>
<dbReference type="GO" id="GO:0005886">
    <property type="term" value="C:plasma membrane"/>
    <property type="evidence" value="ECO:0007669"/>
    <property type="project" value="UniProtKB-SubCell"/>
</dbReference>
<protein>
    <submittedName>
        <fullName evidence="10">Type VII secretion protein</fullName>
    </submittedName>
</protein>
<dbReference type="GeneID" id="74304986"/>
<evidence type="ECO:0000256" key="7">
    <source>
        <dbReference type="SAM" id="Phobius"/>
    </source>
</evidence>
<evidence type="ECO:0000256" key="8">
    <source>
        <dbReference type="SAM" id="SignalP"/>
    </source>
</evidence>
<comment type="caution">
    <text evidence="10">The sequence shown here is derived from an EMBL/GenBank/DDBJ whole genome shotgun (WGS) entry which is preliminary data.</text>
</comment>
<comment type="subcellular location">
    <subcellularLocation>
        <location evidence="1">Cell membrane</location>
    </subcellularLocation>
</comment>
<dbReference type="Pfam" id="PF11203">
    <property type="entry name" value="EccE"/>
    <property type="match status" value="1"/>
</dbReference>
<keyword evidence="8" id="KW-0732">Signal</keyword>
<evidence type="ECO:0000256" key="4">
    <source>
        <dbReference type="ARBA" id="ARBA00022692"/>
    </source>
</evidence>
<dbReference type="Proteomes" id="UP000325690">
    <property type="component" value="Unassembled WGS sequence"/>
</dbReference>
<evidence type="ECO:0000313" key="10">
    <source>
        <dbReference type="EMBL" id="KAB7759621.1"/>
    </source>
</evidence>
<evidence type="ECO:0000259" key="9">
    <source>
        <dbReference type="Pfam" id="PF11203"/>
    </source>
</evidence>
<keyword evidence="6 7" id="KW-0472">Membrane</keyword>
<feature type="signal peptide" evidence="8">
    <location>
        <begin position="1"/>
        <end position="18"/>
    </location>
</feature>
<keyword evidence="5 7" id="KW-1133">Transmembrane helix</keyword>
<evidence type="ECO:0000256" key="1">
    <source>
        <dbReference type="ARBA" id="ARBA00004236"/>
    </source>
</evidence>
<comment type="similarity">
    <text evidence="2">Belongs to the EccE family.</text>
</comment>
<dbReference type="InterPro" id="IPR050051">
    <property type="entry name" value="EccE_dom"/>
</dbReference>
<reference evidence="10 11" key="1">
    <citation type="submission" date="2012-10" db="EMBL/GenBank/DDBJ databases">
        <title>The draft sequence of the Mycobacterium pheli genome.</title>
        <authorList>
            <person name="Pettersson B.M.F."/>
            <person name="Das S."/>
            <person name="Dasgupta S."/>
            <person name="Bhattacharya A."/>
            <person name="Kirsebom L.A."/>
        </authorList>
    </citation>
    <scope>NUCLEOTIDE SEQUENCE [LARGE SCALE GENOMIC DNA]</scope>
    <source>
        <strain evidence="10 11">CCUG 21000</strain>
    </source>
</reference>
<accession>A0A5N5VCG3</accession>
<dbReference type="AlphaFoldDB" id="A0A5N5VCG3"/>
<evidence type="ECO:0000256" key="5">
    <source>
        <dbReference type="ARBA" id="ARBA00022989"/>
    </source>
</evidence>
<feature type="domain" description="Type VII secretion system protein EccE" evidence="9">
    <location>
        <begin position="118"/>
        <end position="172"/>
    </location>
</feature>
<evidence type="ECO:0000256" key="3">
    <source>
        <dbReference type="ARBA" id="ARBA00022475"/>
    </source>
</evidence>
<dbReference type="EMBL" id="ANBP01000001">
    <property type="protein sequence ID" value="KAB7759621.1"/>
    <property type="molecule type" value="Genomic_DNA"/>
</dbReference>
<organism evidence="10 11">
    <name type="scientific">Mycolicibacterium phlei DSM 43239 = CCUG 21000</name>
    <dbReference type="NCBI Taxonomy" id="1226750"/>
    <lineage>
        <taxon>Bacteria</taxon>
        <taxon>Bacillati</taxon>
        <taxon>Actinomycetota</taxon>
        <taxon>Actinomycetes</taxon>
        <taxon>Mycobacteriales</taxon>
        <taxon>Mycobacteriaceae</taxon>
        <taxon>Mycolicibacterium</taxon>
    </lineage>
</organism>
<keyword evidence="3" id="KW-1003">Cell membrane</keyword>
<keyword evidence="11" id="KW-1185">Reference proteome</keyword>
<gene>
    <name evidence="10" type="ORF">MPHL21000_00895</name>
</gene>
<evidence type="ECO:0000256" key="2">
    <source>
        <dbReference type="ARBA" id="ARBA00007759"/>
    </source>
</evidence>
<dbReference type="RefSeq" id="WP_061482424.1">
    <property type="nucleotide sequence ID" value="NZ_ANBO01000001.1"/>
</dbReference>
<keyword evidence="4 7" id="KW-0812">Transmembrane</keyword>